<dbReference type="PANTHER" id="PTHR30561">
    <property type="entry name" value="SMR FAMILY PROTON-DEPENDENT DRUG EFFLUX TRANSPORTER SUGE"/>
    <property type="match status" value="1"/>
</dbReference>
<dbReference type="InterPro" id="IPR000390">
    <property type="entry name" value="Small_drug/metabolite_transptr"/>
</dbReference>
<dbReference type="RefSeq" id="WP_249512256.1">
    <property type="nucleotide sequence ID" value="NZ_CP093365.1"/>
</dbReference>
<sequence length="107" mass="11491">MSYLYLLIAVVGEIFGTSLLKASNGFTNLGASIGALISYGLCFYFLSLSLRTIDLSVAYALWSGLGIVATTGVSYFIWHENLNLLTVLGLLLILIGIVIVNLFGSNH</sequence>
<proteinExistence type="inferred from homology"/>
<protein>
    <submittedName>
        <fullName evidence="9">Multidrug efflux SMR transporter</fullName>
    </submittedName>
</protein>
<evidence type="ECO:0000256" key="7">
    <source>
        <dbReference type="RuleBase" id="RU003942"/>
    </source>
</evidence>
<dbReference type="Proteomes" id="UP000831947">
    <property type="component" value="Chromosome"/>
</dbReference>
<keyword evidence="2" id="KW-0813">Transport</keyword>
<organism evidence="9 10">
    <name type="scientific">Bombilactobacillus thymidiniphilus</name>
    <dbReference type="NCBI Taxonomy" id="2923363"/>
    <lineage>
        <taxon>Bacteria</taxon>
        <taxon>Bacillati</taxon>
        <taxon>Bacillota</taxon>
        <taxon>Bacilli</taxon>
        <taxon>Lactobacillales</taxon>
        <taxon>Lactobacillaceae</taxon>
        <taxon>Bombilactobacillus</taxon>
    </lineage>
</organism>
<evidence type="ECO:0000256" key="5">
    <source>
        <dbReference type="ARBA" id="ARBA00022989"/>
    </source>
</evidence>
<evidence type="ECO:0000256" key="1">
    <source>
        <dbReference type="ARBA" id="ARBA00004651"/>
    </source>
</evidence>
<dbReference type="Pfam" id="PF00893">
    <property type="entry name" value="Multi_Drug_Res"/>
    <property type="match status" value="1"/>
</dbReference>
<evidence type="ECO:0000313" key="9">
    <source>
        <dbReference type="EMBL" id="UQS83029.1"/>
    </source>
</evidence>
<keyword evidence="5 8" id="KW-1133">Transmembrane helix</keyword>
<evidence type="ECO:0000256" key="6">
    <source>
        <dbReference type="ARBA" id="ARBA00023136"/>
    </source>
</evidence>
<evidence type="ECO:0000256" key="3">
    <source>
        <dbReference type="ARBA" id="ARBA00022475"/>
    </source>
</evidence>
<name>A0ABY4PBA2_9LACO</name>
<feature type="transmembrane region" description="Helical" evidence="8">
    <location>
        <begin position="84"/>
        <end position="104"/>
    </location>
</feature>
<dbReference type="PANTHER" id="PTHR30561:SF1">
    <property type="entry name" value="MULTIDRUG TRANSPORTER EMRE"/>
    <property type="match status" value="1"/>
</dbReference>
<dbReference type="InterPro" id="IPR037185">
    <property type="entry name" value="EmrE-like"/>
</dbReference>
<dbReference type="EMBL" id="CP093365">
    <property type="protein sequence ID" value="UQS83029.1"/>
    <property type="molecule type" value="Genomic_DNA"/>
</dbReference>
<accession>A0ABY4PBA2</accession>
<evidence type="ECO:0000256" key="2">
    <source>
        <dbReference type="ARBA" id="ARBA00022448"/>
    </source>
</evidence>
<comment type="similarity">
    <text evidence="7">Belongs to the drug/metabolite transporter (DMT) superfamily. Small multidrug resistance (SMR) (TC 2.A.7.1) family.</text>
</comment>
<comment type="subcellular location">
    <subcellularLocation>
        <location evidence="1 7">Cell membrane</location>
        <topology evidence="1 7">Multi-pass membrane protein</topology>
    </subcellularLocation>
</comment>
<gene>
    <name evidence="9" type="ORF">MOO47_04395</name>
</gene>
<dbReference type="SUPFAM" id="SSF103481">
    <property type="entry name" value="Multidrug resistance efflux transporter EmrE"/>
    <property type="match status" value="1"/>
</dbReference>
<reference evidence="9 10" key="1">
    <citation type="journal article" date="2022" name="Int. J. Syst. Evol. Microbiol.">
        <title>Apilactobacillus apisilvae sp. nov., Nicolia spurrieriana gen. nov. sp. nov., Bombilactobacillus folatiphilus sp. nov. and Bombilactobacillus thymidiniphilus sp. nov., four new lactic acid bacterial isolates from stingless bees Tetragonula carbonaria and Austroplebeia australis.</title>
        <authorList>
            <person name="Oliphant S.A."/>
            <person name="Watson-Haigh N.S."/>
            <person name="Sumby K.M."/>
            <person name="Gardner J."/>
            <person name="Groom S."/>
            <person name="Jiranek V."/>
        </authorList>
    </citation>
    <scope>NUCLEOTIDE SEQUENCE [LARGE SCALE GENOMIC DNA]</scope>
    <source>
        <strain evidence="9 10">SG4_A1</strain>
    </source>
</reference>
<keyword evidence="4 7" id="KW-0812">Transmembrane</keyword>
<keyword evidence="6 8" id="KW-0472">Membrane</keyword>
<evidence type="ECO:0000313" key="10">
    <source>
        <dbReference type="Proteomes" id="UP000831947"/>
    </source>
</evidence>
<keyword evidence="3" id="KW-1003">Cell membrane</keyword>
<dbReference type="Gene3D" id="1.10.3730.20">
    <property type="match status" value="1"/>
</dbReference>
<feature type="transmembrane region" description="Helical" evidence="8">
    <location>
        <begin position="58"/>
        <end position="78"/>
    </location>
</feature>
<evidence type="ECO:0000256" key="4">
    <source>
        <dbReference type="ARBA" id="ARBA00022692"/>
    </source>
</evidence>
<dbReference type="InterPro" id="IPR045324">
    <property type="entry name" value="Small_multidrug_res"/>
</dbReference>
<feature type="transmembrane region" description="Helical" evidence="8">
    <location>
        <begin position="26"/>
        <end position="46"/>
    </location>
</feature>
<keyword evidence="10" id="KW-1185">Reference proteome</keyword>
<evidence type="ECO:0000256" key="8">
    <source>
        <dbReference type="SAM" id="Phobius"/>
    </source>
</evidence>